<protein>
    <submittedName>
        <fullName evidence="3">Uncharacterized protein</fullName>
    </submittedName>
</protein>
<gene>
    <name evidence="3" type="ORF">M419DRAFT_34520</name>
</gene>
<dbReference type="EMBL" id="KI911144">
    <property type="protein sequence ID" value="ETS02806.1"/>
    <property type="molecule type" value="Genomic_DNA"/>
</dbReference>
<keyword evidence="2" id="KW-0472">Membrane</keyword>
<name>A0A024SE67_HYPJR</name>
<accession>A0A024SE67</accession>
<evidence type="ECO:0000256" key="1">
    <source>
        <dbReference type="SAM" id="MobiDB-lite"/>
    </source>
</evidence>
<reference evidence="4" key="1">
    <citation type="journal article" date="2013" name="Ind. Biotechnol.">
        <title>Comparative genomics analysis of Trichoderma reesei strains.</title>
        <authorList>
            <person name="Koike H."/>
            <person name="Aerts A."/>
            <person name="LaButti K."/>
            <person name="Grigoriev I.V."/>
            <person name="Baker S.E."/>
        </authorList>
    </citation>
    <scope>NUCLEOTIDE SEQUENCE [LARGE SCALE GENOMIC DNA]</scope>
    <source>
        <strain evidence="4">ATCC 56765 / BCRC 32924 / NRRL 11460 / Rut C-30</strain>
    </source>
</reference>
<dbReference type="Proteomes" id="UP000024376">
    <property type="component" value="Unassembled WGS sequence"/>
</dbReference>
<dbReference type="OrthoDB" id="4892500at2759"/>
<evidence type="ECO:0000256" key="2">
    <source>
        <dbReference type="SAM" id="Phobius"/>
    </source>
</evidence>
<sequence>MKQEEWERRTDDAFSSLLHLVRVLFPSPPTSFMVLEANTNTPALHFPSSHKKETHSFTPHHLIIILNTSLEKRIKNQQLVMEEEKEVSPVWFAIAVTMAVFFLFNVLMAIIWVLLPDDLCFPPFSAHQAALRAARYHNRPQAYAYTAQSYYSLRSVYVDGSRSRQVTVFNGYVETDEDFDAWAYWATDSEETLGNSAFGRLQSQSQSLRSGQTQGQFQYYRQHDLHSNAGTAVTGSAASSTRGLGYHRNERAQLPSPASTLTGARGHAARLALGIRPEYNPEPRMEASPDGAPPRYSQLPREVHCSLHPRVYPYPQTPPPVRTWGHGSAATIRPVVENHRRETGASQDKVYVKPKAESIGESDSD</sequence>
<keyword evidence="2" id="KW-0812">Transmembrane</keyword>
<dbReference type="HOGENOM" id="CLU_940293_0_0_1"/>
<feature type="transmembrane region" description="Helical" evidence="2">
    <location>
        <begin position="90"/>
        <end position="115"/>
    </location>
</feature>
<evidence type="ECO:0000313" key="3">
    <source>
        <dbReference type="EMBL" id="ETS02806.1"/>
    </source>
</evidence>
<keyword evidence="2" id="KW-1133">Transmembrane helix</keyword>
<feature type="region of interest" description="Disordered" evidence="1">
    <location>
        <begin position="332"/>
        <end position="365"/>
    </location>
</feature>
<dbReference type="AlphaFoldDB" id="A0A024SE67"/>
<evidence type="ECO:0000313" key="4">
    <source>
        <dbReference type="Proteomes" id="UP000024376"/>
    </source>
</evidence>
<dbReference type="KEGG" id="trr:M419DRAFT_34520"/>
<organism evidence="3 4">
    <name type="scientific">Hypocrea jecorina (strain ATCC 56765 / BCRC 32924 / NRRL 11460 / Rut C-30)</name>
    <name type="common">Trichoderma reesei</name>
    <dbReference type="NCBI Taxonomy" id="1344414"/>
    <lineage>
        <taxon>Eukaryota</taxon>
        <taxon>Fungi</taxon>
        <taxon>Dikarya</taxon>
        <taxon>Ascomycota</taxon>
        <taxon>Pezizomycotina</taxon>
        <taxon>Sordariomycetes</taxon>
        <taxon>Hypocreomycetidae</taxon>
        <taxon>Hypocreales</taxon>
        <taxon>Hypocreaceae</taxon>
        <taxon>Trichoderma</taxon>
    </lineage>
</organism>
<proteinExistence type="predicted"/>